<feature type="chain" id="PRO_5038003558" description="Xaa-Pro aminopeptidase" evidence="11">
    <location>
        <begin position="26"/>
        <end position="486"/>
    </location>
</feature>
<gene>
    <name evidence="13" type="ORF">KDM90_13665</name>
</gene>
<keyword evidence="11" id="KW-0732">Signal</keyword>
<dbReference type="InterPro" id="IPR007865">
    <property type="entry name" value="Aminopep_P_N"/>
</dbReference>
<dbReference type="PROSITE" id="PS00491">
    <property type="entry name" value="PROLINE_PEPTIDASE"/>
    <property type="match status" value="1"/>
</dbReference>
<keyword evidence="6 10" id="KW-0479">Metal-binding</keyword>
<dbReference type="CDD" id="cd01087">
    <property type="entry name" value="Prolidase"/>
    <property type="match status" value="1"/>
</dbReference>
<keyword evidence="13" id="KW-0031">Aminopeptidase</keyword>
<evidence type="ECO:0000256" key="6">
    <source>
        <dbReference type="ARBA" id="ARBA00022723"/>
    </source>
</evidence>
<evidence type="ECO:0000256" key="9">
    <source>
        <dbReference type="ARBA" id="ARBA00023211"/>
    </source>
</evidence>
<organism evidence="13 14">
    <name type="scientific">Undibacterium fentianense</name>
    <dbReference type="NCBI Taxonomy" id="2828728"/>
    <lineage>
        <taxon>Bacteria</taxon>
        <taxon>Pseudomonadati</taxon>
        <taxon>Pseudomonadota</taxon>
        <taxon>Betaproteobacteria</taxon>
        <taxon>Burkholderiales</taxon>
        <taxon>Oxalobacteraceae</taxon>
        <taxon>Undibacterium</taxon>
    </lineage>
</organism>
<evidence type="ECO:0000313" key="14">
    <source>
        <dbReference type="Proteomes" id="UP000678545"/>
    </source>
</evidence>
<dbReference type="GO" id="GO:0070006">
    <property type="term" value="F:metalloaminopeptidase activity"/>
    <property type="evidence" value="ECO:0007669"/>
    <property type="project" value="InterPro"/>
</dbReference>
<dbReference type="SUPFAM" id="SSF53092">
    <property type="entry name" value="Creatinase/prolidase N-terminal domain"/>
    <property type="match status" value="1"/>
</dbReference>
<name>A0A941E3X5_9BURK</name>
<keyword evidence="8" id="KW-0482">Metalloprotease</keyword>
<feature type="domain" description="Aminopeptidase P N-terminal" evidence="12">
    <location>
        <begin position="46"/>
        <end position="181"/>
    </location>
</feature>
<protein>
    <recommendedName>
        <fullName evidence="4">Xaa-Pro aminopeptidase</fullName>
        <ecNumber evidence="4">3.4.11.9</ecNumber>
    </recommendedName>
</protein>
<dbReference type="GO" id="GO:0006508">
    <property type="term" value="P:proteolysis"/>
    <property type="evidence" value="ECO:0007669"/>
    <property type="project" value="UniProtKB-KW"/>
</dbReference>
<dbReference type="InterPro" id="IPR052433">
    <property type="entry name" value="X-Pro_dipept-like"/>
</dbReference>
<evidence type="ECO:0000256" key="8">
    <source>
        <dbReference type="ARBA" id="ARBA00023049"/>
    </source>
</evidence>
<dbReference type="PANTHER" id="PTHR43226:SF4">
    <property type="entry name" value="XAA-PRO AMINOPEPTIDASE 3"/>
    <property type="match status" value="1"/>
</dbReference>
<sequence>MYSRLFSLSTLLCVFTAPVCLNSVAAPAVPAVPTVAAKQGFHAVRLPASFFSENRARLLAELKKMGPGTIAVIKSMPEQNRNGDSTHMYRQDSDFYYLTGVEEAEAVAVLDADSNQAYTLYVRKRDQRREAYDGARLGVEGALKFGANKAESFPAAEESLKNVVSKAQRVVLVSNFDEDFRRKMLDWIYPFGSDNNHSSHKRILVDGRHLIAEMRVIKQPAEIDMLQRAVDVTVAGHLAAMQASLTAANEGEVAGGFQGTVRSLGARFTGYDTIAGAGRNSCVLHYLTNDHDIEAGSLMLLDAGAEVGYYTADVTRTWPVSGQFSKEQKAIYELVLKAQNAAIDLVKPGRVHHEGFDAAMRILSDGLVDLGLLKGDKDSVFKSGAYSRFTMHGISHWIGLDVHDTGDYQMEPGKRGGQRVLAPGMALTVEPGIYIPKDANDVDAKWRGIGVRIEDVLLVTPDGNRNMSGKLPRTVKDLEAVLKKRN</sequence>
<dbReference type="InterPro" id="IPR029149">
    <property type="entry name" value="Creatin/AminoP/Spt16_N"/>
</dbReference>
<evidence type="ECO:0000256" key="2">
    <source>
        <dbReference type="ARBA" id="ARBA00001936"/>
    </source>
</evidence>
<dbReference type="Proteomes" id="UP000678545">
    <property type="component" value="Unassembled WGS sequence"/>
</dbReference>
<keyword evidence="9" id="KW-0464">Manganese</keyword>
<comment type="cofactor">
    <cofactor evidence="2">
        <name>Mn(2+)</name>
        <dbReference type="ChEBI" id="CHEBI:29035"/>
    </cofactor>
</comment>
<evidence type="ECO:0000256" key="7">
    <source>
        <dbReference type="ARBA" id="ARBA00022801"/>
    </source>
</evidence>
<keyword evidence="14" id="KW-1185">Reference proteome</keyword>
<proteinExistence type="inferred from homology"/>
<comment type="caution">
    <text evidence="13">The sequence shown here is derived from an EMBL/GenBank/DDBJ whole genome shotgun (WGS) entry which is preliminary data.</text>
</comment>
<dbReference type="Gene3D" id="3.40.350.10">
    <property type="entry name" value="Creatinase/prolidase N-terminal domain"/>
    <property type="match status" value="1"/>
</dbReference>
<dbReference type="GO" id="GO:0005829">
    <property type="term" value="C:cytosol"/>
    <property type="evidence" value="ECO:0007669"/>
    <property type="project" value="TreeGrafter"/>
</dbReference>
<dbReference type="InterPro" id="IPR001131">
    <property type="entry name" value="Peptidase_M24B_aminopep-P_CS"/>
</dbReference>
<dbReference type="InterPro" id="IPR000994">
    <property type="entry name" value="Pept_M24"/>
</dbReference>
<dbReference type="Pfam" id="PF05195">
    <property type="entry name" value="AMP_N"/>
    <property type="match status" value="1"/>
</dbReference>
<evidence type="ECO:0000259" key="12">
    <source>
        <dbReference type="SMART" id="SM01011"/>
    </source>
</evidence>
<evidence type="ECO:0000256" key="11">
    <source>
        <dbReference type="SAM" id="SignalP"/>
    </source>
</evidence>
<dbReference type="Pfam" id="PF00557">
    <property type="entry name" value="Peptidase_M24"/>
    <property type="match status" value="1"/>
</dbReference>
<accession>A0A941E3X5</accession>
<evidence type="ECO:0000313" key="13">
    <source>
        <dbReference type="EMBL" id="MBR7801051.1"/>
    </source>
</evidence>
<dbReference type="RefSeq" id="WP_212676155.1">
    <property type="nucleotide sequence ID" value="NZ_JAGSPJ010000005.1"/>
</dbReference>
<evidence type="ECO:0000256" key="3">
    <source>
        <dbReference type="ARBA" id="ARBA00008766"/>
    </source>
</evidence>
<dbReference type="InterPro" id="IPR036005">
    <property type="entry name" value="Creatinase/aminopeptidase-like"/>
</dbReference>
<comment type="catalytic activity">
    <reaction evidence="1">
        <text>Release of any N-terminal amino acid, including proline, that is linked to proline, even from a dipeptide or tripeptide.</text>
        <dbReference type="EC" id="3.4.11.9"/>
    </reaction>
</comment>
<reference evidence="13" key="1">
    <citation type="submission" date="2021-04" db="EMBL/GenBank/DDBJ databases">
        <title>novel species isolated from subtropical streams in China.</title>
        <authorList>
            <person name="Lu H."/>
        </authorList>
    </citation>
    <scope>NUCLEOTIDE SEQUENCE</scope>
    <source>
        <strain evidence="13">FT137W</strain>
    </source>
</reference>
<evidence type="ECO:0000256" key="1">
    <source>
        <dbReference type="ARBA" id="ARBA00001424"/>
    </source>
</evidence>
<keyword evidence="7" id="KW-0378">Hydrolase</keyword>
<dbReference type="SUPFAM" id="SSF55920">
    <property type="entry name" value="Creatinase/aminopeptidase"/>
    <property type="match status" value="1"/>
</dbReference>
<comment type="similarity">
    <text evidence="3 10">Belongs to the peptidase M24B family.</text>
</comment>
<feature type="signal peptide" evidence="11">
    <location>
        <begin position="1"/>
        <end position="25"/>
    </location>
</feature>
<keyword evidence="5" id="KW-0645">Protease</keyword>
<evidence type="ECO:0000256" key="10">
    <source>
        <dbReference type="RuleBase" id="RU000590"/>
    </source>
</evidence>
<dbReference type="SMART" id="SM01011">
    <property type="entry name" value="AMP_N"/>
    <property type="match status" value="1"/>
</dbReference>
<evidence type="ECO:0000256" key="4">
    <source>
        <dbReference type="ARBA" id="ARBA00012574"/>
    </source>
</evidence>
<dbReference type="GO" id="GO:0030145">
    <property type="term" value="F:manganese ion binding"/>
    <property type="evidence" value="ECO:0007669"/>
    <property type="project" value="InterPro"/>
</dbReference>
<dbReference type="AlphaFoldDB" id="A0A941E3X5"/>
<dbReference type="PANTHER" id="PTHR43226">
    <property type="entry name" value="XAA-PRO AMINOPEPTIDASE 3"/>
    <property type="match status" value="1"/>
</dbReference>
<dbReference type="Gene3D" id="3.90.230.10">
    <property type="entry name" value="Creatinase/methionine aminopeptidase superfamily"/>
    <property type="match status" value="1"/>
</dbReference>
<evidence type="ECO:0000256" key="5">
    <source>
        <dbReference type="ARBA" id="ARBA00022670"/>
    </source>
</evidence>
<dbReference type="EMBL" id="JAGSPJ010000005">
    <property type="protein sequence ID" value="MBR7801051.1"/>
    <property type="molecule type" value="Genomic_DNA"/>
</dbReference>
<dbReference type="EC" id="3.4.11.9" evidence="4"/>